<dbReference type="InterPro" id="IPR050584">
    <property type="entry name" value="Cholesterol_7-desaturase"/>
</dbReference>
<protein>
    <recommendedName>
        <fullName evidence="14">cholesterol 7-desaturase</fullName>
        <ecNumber evidence="14">1.14.19.21</ecNumber>
    </recommendedName>
</protein>
<evidence type="ECO:0000256" key="13">
    <source>
        <dbReference type="ARBA" id="ARBA00025729"/>
    </source>
</evidence>
<dbReference type="SUPFAM" id="SSF50022">
    <property type="entry name" value="ISP domain"/>
    <property type="match status" value="1"/>
</dbReference>
<evidence type="ECO:0000256" key="12">
    <source>
        <dbReference type="ARBA" id="ARBA00025712"/>
    </source>
</evidence>
<evidence type="ECO:0000256" key="3">
    <source>
        <dbReference type="ARBA" id="ARBA00004972"/>
    </source>
</evidence>
<dbReference type="GO" id="GO:0170056">
    <property type="term" value="F:cholesterol 7-desaturase [NAD(P)H] activity"/>
    <property type="evidence" value="ECO:0007669"/>
    <property type="project" value="UniProtKB-EC"/>
</dbReference>
<keyword evidence="9" id="KW-0408">Iron</keyword>
<evidence type="ECO:0000256" key="5">
    <source>
        <dbReference type="ARBA" id="ARBA00022714"/>
    </source>
</evidence>
<comment type="subcellular location">
    <subcellularLocation>
        <location evidence="2">Membrane</location>
    </subcellularLocation>
</comment>
<evidence type="ECO:0000256" key="16">
    <source>
        <dbReference type="ARBA" id="ARBA00049548"/>
    </source>
</evidence>
<dbReference type="GO" id="GO:0008203">
    <property type="term" value="P:cholesterol metabolic process"/>
    <property type="evidence" value="ECO:0007669"/>
    <property type="project" value="InterPro"/>
</dbReference>
<keyword evidence="10" id="KW-0411">Iron-sulfur</keyword>
<keyword evidence="8" id="KW-0560">Oxidoreductase</keyword>
<dbReference type="AlphaFoldDB" id="A0A5Q0M1C5"/>
<keyword evidence="11" id="KW-0472">Membrane</keyword>
<evidence type="ECO:0000256" key="11">
    <source>
        <dbReference type="ARBA" id="ARBA00023136"/>
    </source>
</evidence>
<evidence type="ECO:0000256" key="7">
    <source>
        <dbReference type="ARBA" id="ARBA00022989"/>
    </source>
</evidence>
<comment type="pathway">
    <text evidence="3">Hormone biosynthesis.</text>
</comment>
<evidence type="ECO:0000256" key="8">
    <source>
        <dbReference type="ARBA" id="ARBA00023002"/>
    </source>
</evidence>
<dbReference type="RefSeq" id="WP_153281802.1">
    <property type="nucleotide sequence ID" value="NZ_CP045644.1"/>
</dbReference>
<keyword evidence="4" id="KW-0812">Transmembrane</keyword>
<dbReference type="InterPro" id="IPR017941">
    <property type="entry name" value="Rieske_2Fe-2S"/>
</dbReference>
<accession>A0A5Q0M1C5</accession>
<evidence type="ECO:0000256" key="6">
    <source>
        <dbReference type="ARBA" id="ARBA00022723"/>
    </source>
</evidence>
<comment type="catalytic activity">
    <reaction evidence="16">
        <text>cholesterol + NADPH + O2 + H(+) = 7-dehydrocholesterol + NADP(+) + 2 H2O</text>
        <dbReference type="Rhea" id="RHEA:45024"/>
        <dbReference type="ChEBI" id="CHEBI:15377"/>
        <dbReference type="ChEBI" id="CHEBI:15378"/>
        <dbReference type="ChEBI" id="CHEBI:15379"/>
        <dbReference type="ChEBI" id="CHEBI:16113"/>
        <dbReference type="ChEBI" id="CHEBI:17759"/>
        <dbReference type="ChEBI" id="CHEBI:57783"/>
        <dbReference type="ChEBI" id="CHEBI:58349"/>
        <dbReference type="EC" id="1.14.19.21"/>
    </reaction>
    <physiologicalReaction direction="left-to-right" evidence="16">
        <dbReference type="Rhea" id="RHEA:45025"/>
    </physiologicalReaction>
</comment>
<sequence>MNPPSMPRTNDASFQATIDIAPGPAAICSQPVQTVSLQFRSTVGQMRRPLPYAEGWFLGCFADELRPGQVLTVPFMGQELVLYRTQAGLARVIEPYCPHLGAHLGHGGKVDGENLVCPLHGLAYGPDGGCVRTGHGERPPRAALTARHTKEVNGAILVWVDHAGRPPTWDVPAHDLDGFSSACYIHRELGGYAHDAVENGVDLVHFGWLHGLTDLHMSHRIDGCTFETSISARWKGLRFCGKFTNYGVGYVIGAFEMPDLGISLQTPVYFTQIAPLKWKLAVADRLRIAWVNQRLPLLKTAIYAVLAPLASRWMRWFIEPDFPIWNAKSFLRHPRLTAGDKTLVVHRRWASQFYPGGLLDDPEATGRPAPAAEERKRA</sequence>
<comment type="similarity">
    <text evidence="13">Belongs to the cholesterol 7-desaturase family.</text>
</comment>
<dbReference type="GO" id="GO:0051537">
    <property type="term" value="F:2 iron, 2 sulfur cluster binding"/>
    <property type="evidence" value="ECO:0007669"/>
    <property type="project" value="UniProtKB-KW"/>
</dbReference>
<dbReference type="InterPro" id="IPR045605">
    <property type="entry name" value="KshA-like_C"/>
</dbReference>
<evidence type="ECO:0000256" key="15">
    <source>
        <dbReference type="ARBA" id="ARBA00047853"/>
    </source>
</evidence>
<dbReference type="Pfam" id="PF19298">
    <property type="entry name" value="KshA_C"/>
    <property type="match status" value="1"/>
</dbReference>
<keyword evidence="5" id="KW-0001">2Fe-2S</keyword>
<reference evidence="18 19" key="1">
    <citation type="submission" date="2019-10" db="EMBL/GenBank/DDBJ databases">
        <title>Complete genome sequence of Variovorax paradoxus 5C-2.</title>
        <authorList>
            <person name="Gogoleva N.E."/>
            <person name="Balkin A.S."/>
        </authorList>
    </citation>
    <scope>NUCLEOTIDE SEQUENCE [LARGE SCALE GENOMIC DNA]</scope>
    <source>
        <strain evidence="18 19">5C-2</strain>
    </source>
</reference>
<evidence type="ECO:0000313" key="19">
    <source>
        <dbReference type="Proteomes" id="UP000326780"/>
    </source>
</evidence>
<keyword evidence="7" id="KW-1133">Transmembrane helix</keyword>
<dbReference type="CDD" id="cd03469">
    <property type="entry name" value="Rieske_RO_Alpha_N"/>
    <property type="match status" value="1"/>
</dbReference>
<evidence type="ECO:0000256" key="4">
    <source>
        <dbReference type="ARBA" id="ARBA00022692"/>
    </source>
</evidence>
<dbReference type="Pfam" id="PF00355">
    <property type="entry name" value="Rieske"/>
    <property type="match status" value="1"/>
</dbReference>
<dbReference type="PROSITE" id="PS51296">
    <property type="entry name" value="RIESKE"/>
    <property type="match status" value="1"/>
</dbReference>
<feature type="domain" description="Rieske" evidence="17">
    <location>
        <begin position="57"/>
        <end position="158"/>
    </location>
</feature>
<dbReference type="Proteomes" id="UP000326780">
    <property type="component" value="Chromosome"/>
</dbReference>
<evidence type="ECO:0000256" key="2">
    <source>
        <dbReference type="ARBA" id="ARBA00004370"/>
    </source>
</evidence>
<dbReference type="Gene3D" id="3.90.380.10">
    <property type="entry name" value="Naphthalene 1,2-dioxygenase Alpha Subunit, Chain A, domain 1"/>
    <property type="match status" value="1"/>
</dbReference>
<organism evidence="18 19">
    <name type="scientific">Variovorax paradoxus</name>
    <dbReference type="NCBI Taxonomy" id="34073"/>
    <lineage>
        <taxon>Bacteria</taxon>
        <taxon>Pseudomonadati</taxon>
        <taxon>Pseudomonadota</taxon>
        <taxon>Betaproteobacteria</taxon>
        <taxon>Burkholderiales</taxon>
        <taxon>Comamonadaceae</taxon>
        <taxon>Variovorax</taxon>
    </lineage>
</organism>
<dbReference type="PANTHER" id="PTHR21266">
    <property type="entry name" value="IRON-SULFUR DOMAIN CONTAINING PROTEIN"/>
    <property type="match status" value="1"/>
</dbReference>
<dbReference type="GO" id="GO:0046872">
    <property type="term" value="F:metal ion binding"/>
    <property type="evidence" value="ECO:0007669"/>
    <property type="project" value="UniProtKB-KW"/>
</dbReference>
<evidence type="ECO:0000313" key="18">
    <source>
        <dbReference type="EMBL" id="QFZ83038.1"/>
    </source>
</evidence>
<dbReference type="Gene3D" id="2.102.10.10">
    <property type="entry name" value="Rieske [2Fe-2S] iron-sulphur domain"/>
    <property type="match status" value="1"/>
</dbReference>
<comment type="pathway">
    <text evidence="12">Steroid hormone biosynthesis; dafachronic acid biosynthesis.</text>
</comment>
<gene>
    <name evidence="18" type="ORF">GFK26_09805</name>
</gene>
<evidence type="ECO:0000256" key="1">
    <source>
        <dbReference type="ARBA" id="ARBA00001962"/>
    </source>
</evidence>
<dbReference type="PANTHER" id="PTHR21266:SF32">
    <property type="entry name" value="CHOLESTEROL 7-DESATURASE NVD"/>
    <property type="match status" value="1"/>
</dbReference>
<comment type="cofactor">
    <cofactor evidence="1">
        <name>Fe cation</name>
        <dbReference type="ChEBI" id="CHEBI:24875"/>
    </cofactor>
</comment>
<dbReference type="GO" id="GO:0016020">
    <property type="term" value="C:membrane"/>
    <property type="evidence" value="ECO:0007669"/>
    <property type="project" value="UniProtKB-SubCell"/>
</dbReference>
<evidence type="ECO:0000256" key="9">
    <source>
        <dbReference type="ARBA" id="ARBA00023004"/>
    </source>
</evidence>
<evidence type="ECO:0000259" key="17">
    <source>
        <dbReference type="PROSITE" id="PS51296"/>
    </source>
</evidence>
<dbReference type="InterPro" id="IPR036922">
    <property type="entry name" value="Rieske_2Fe-2S_sf"/>
</dbReference>
<keyword evidence="6" id="KW-0479">Metal-binding</keyword>
<dbReference type="GO" id="GO:0005737">
    <property type="term" value="C:cytoplasm"/>
    <property type="evidence" value="ECO:0007669"/>
    <property type="project" value="TreeGrafter"/>
</dbReference>
<comment type="catalytic activity">
    <reaction evidence="15">
        <text>cholesterol + NADH + O2 + H(+) = 7-dehydrocholesterol + NAD(+) + 2 H2O</text>
        <dbReference type="Rhea" id="RHEA:51644"/>
        <dbReference type="ChEBI" id="CHEBI:15377"/>
        <dbReference type="ChEBI" id="CHEBI:15378"/>
        <dbReference type="ChEBI" id="CHEBI:15379"/>
        <dbReference type="ChEBI" id="CHEBI:16113"/>
        <dbReference type="ChEBI" id="CHEBI:17759"/>
        <dbReference type="ChEBI" id="CHEBI:57540"/>
        <dbReference type="ChEBI" id="CHEBI:57945"/>
        <dbReference type="EC" id="1.14.19.21"/>
    </reaction>
    <physiologicalReaction direction="left-to-right" evidence="15">
        <dbReference type="Rhea" id="RHEA:51645"/>
    </physiologicalReaction>
</comment>
<evidence type="ECO:0000256" key="10">
    <source>
        <dbReference type="ARBA" id="ARBA00023014"/>
    </source>
</evidence>
<name>A0A5Q0M1C5_VARPD</name>
<proteinExistence type="inferred from homology"/>
<evidence type="ECO:0000256" key="14">
    <source>
        <dbReference type="ARBA" id="ARBA00026095"/>
    </source>
</evidence>
<dbReference type="EC" id="1.14.19.21" evidence="14"/>
<dbReference type="EMBL" id="CP045644">
    <property type="protein sequence ID" value="QFZ83038.1"/>
    <property type="molecule type" value="Genomic_DNA"/>
</dbReference>